<organism evidence="1 2">
    <name type="scientific">Mucilaginibacter limnophilus</name>
    <dbReference type="NCBI Taxonomy" id="1932778"/>
    <lineage>
        <taxon>Bacteria</taxon>
        <taxon>Pseudomonadati</taxon>
        <taxon>Bacteroidota</taxon>
        <taxon>Sphingobacteriia</taxon>
        <taxon>Sphingobacteriales</taxon>
        <taxon>Sphingobacteriaceae</taxon>
        <taxon>Mucilaginibacter</taxon>
    </lineage>
</organism>
<comment type="caution">
    <text evidence="1">The sequence shown here is derived from an EMBL/GenBank/DDBJ whole genome shotgun (WGS) entry which is preliminary data.</text>
</comment>
<accession>A0A437MXM3</accession>
<dbReference type="OrthoDB" id="770658at2"/>
<dbReference type="AlphaFoldDB" id="A0A437MXM3"/>
<reference evidence="1 2" key="1">
    <citation type="submission" date="2019-01" db="EMBL/GenBank/DDBJ databases">
        <authorList>
            <person name="Chen W.-M."/>
        </authorList>
    </citation>
    <scope>NUCLEOTIDE SEQUENCE [LARGE SCALE GENOMIC DNA]</scope>
    <source>
        <strain evidence="1 2">YBJ-36</strain>
    </source>
</reference>
<name>A0A437MXM3_9SPHI</name>
<dbReference type="RefSeq" id="WP_127702797.1">
    <property type="nucleotide sequence ID" value="NZ_SACK01000001.1"/>
</dbReference>
<proteinExistence type="predicted"/>
<evidence type="ECO:0000313" key="2">
    <source>
        <dbReference type="Proteomes" id="UP000282759"/>
    </source>
</evidence>
<keyword evidence="2" id="KW-1185">Reference proteome</keyword>
<sequence>MKQHSFTKYYRVFKHDTHVTEISVNDFLPVTPQCFKRGWYTHRPIDEFSSIPSHAYTLPVDAEMFCGYTDKIKAMEKAKAGALNYINLMIKEVETGINKLKQYRNDHYDELNINLTDASIRRLEKEMNIK</sequence>
<protein>
    <submittedName>
        <fullName evidence="1">Uncharacterized protein</fullName>
    </submittedName>
</protein>
<dbReference type="EMBL" id="SACK01000001">
    <property type="protein sequence ID" value="RVU02421.1"/>
    <property type="molecule type" value="Genomic_DNA"/>
</dbReference>
<evidence type="ECO:0000313" key="1">
    <source>
        <dbReference type="EMBL" id="RVU02421.1"/>
    </source>
</evidence>
<dbReference type="Proteomes" id="UP000282759">
    <property type="component" value="Unassembled WGS sequence"/>
</dbReference>
<gene>
    <name evidence="1" type="ORF">EOD41_00325</name>
</gene>